<evidence type="ECO:0000313" key="2">
    <source>
        <dbReference type="EMBL" id="OJI97588.1"/>
    </source>
</evidence>
<dbReference type="PANTHER" id="PTHR37540:SF5">
    <property type="entry name" value="TRANSCRIPTION FACTOR DOMAIN-CONTAINING PROTEIN"/>
    <property type="match status" value="1"/>
</dbReference>
<reference evidence="3" key="1">
    <citation type="journal article" date="2017" name="Genome Biol.">
        <title>Comparative genomics reveals high biological diversity and specific adaptations in the industrially and medically important fungal genus Aspergillus.</title>
        <authorList>
            <person name="de Vries R.P."/>
            <person name="Riley R."/>
            <person name="Wiebenga A."/>
            <person name="Aguilar-Osorio G."/>
            <person name="Amillis S."/>
            <person name="Uchima C.A."/>
            <person name="Anderluh G."/>
            <person name="Asadollahi M."/>
            <person name="Askin M."/>
            <person name="Barry K."/>
            <person name="Battaglia E."/>
            <person name="Bayram O."/>
            <person name="Benocci T."/>
            <person name="Braus-Stromeyer S.A."/>
            <person name="Caldana C."/>
            <person name="Canovas D."/>
            <person name="Cerqueira G.C."/>
            <person name="Chen F."/>
            <person name="Chen W."/>
            <person name="Choi C."/>
            <person name="Clum A."/>
            <person name="Dos Santos R.A."/>
            <person name="Damasio A.R."/>
            <person name="Diallinas G."/>
            <person name="Emri T."/>
            <person name="Fekete E."/>
            <person name="Flipphi M."/>
            <person name="Freyberg S."/>
            <person name="Gallo A."/>
            <person name="Gournas C."/>
            <person name="Habgood R."/>
            <person name="Hainaut M."/>
            <person name="Harispe M.L."/>
            <person name="Henrissat B."/>
            <person name="Hilden K.S."/>
            <person name="Hope R."/>
            <person name="Hossain A."/>
            <person name="Karabika E."/>
            <person name="Karaffa L."/>
            <person name="Karanyi Z."/>
            <person name="Krasevec N."/>
            <person name="Kuo A."/>
            <person name="Kusch H."/>
            <person name="LaButti K."/>
            <person name="Lagendijk E.L."/>
            <person name="Lapidus A."/>
            <person name="Levasseur A."/>
            <person name="Lindquist E."/>
            <person name="Lipzen A."/>
            <person name="Logrieco A.F."/>
            <person name="MacCabe A."/>
            <person name="Maekelae M.R."/>
            <person name="Malavazi I."/>
            <person name="Melin P."/>
            <person name="Meyer V."/>
            <person name="Mielnichuk N."/>
            <person name="Miskei M."/>
            <person name="Molnar A.P."/>
            <person name="Mule G."/>
            <person name="Ngan C.Y."/>
            <person name="Orejas M."/>
            <person name="Orosz E."/>
            <person name="Ouedraogo J.P."/>
            <person name="Overkamp K.M."/>
            <person name="Park H.-S."/>
            <person name="Perrone G."/>
            <person name="Piumi F."/>
            <person name="Punt P.J."/>
            <person name="Ram A.F."/>
            <person name="Ramon A."/>
            <person name="Rauscher S."/>
            <person name="Record E."/>
            <person name="Riano-Pachon D.M."/>
            <person name="Robert V."/>
            <person name="Roehrig J."/>
            <person name="Ruller R."/>
            <person name="Salamov A."/>
            <person name="Salih N.S."/>
            <person name="Samson R.A."/>
            <person name="Sandor E."/>
            <person name="Sanguinetti M."/>
            <person name="Schuetze T."/>
            <person name="Sepcic K."/>
            <person name="Shelest E."/>
            <person name="Sherlock G."/>
            <person name="Sophianopoulou V."/>
            <person name="Squina F.M."/>
            <person name="Sun H."/>
            <person name="Susca A."/>
            <person name="Todd R.B."/>
            <person name="Tsang A."/>
            <person name="Unkles S.E."/>
            <person name="van de Wiele N."/>
            <person name="van Rossen-Uffink D."/>
            <person name="Oliveira J.V."/>
            <person name="Vesth T.C."/>
            <person name="Visser J."/>
            <person name="Yu J.-H."/>
            <person name="Zhou M."/>
            <person name="Andersen M.R."/>
            <person name="Archer D.B."/>
            <person name="Baker S.E."/>
            <person name="Benoit I."/>
            <person name="Brakhage A.A."/>
            <person name="Braus G.H."/>
            <person name="Fischer R."/>
            <person name="Frisvad J.C."/>
            <person name="Goldman G.H."/>
            <person name="Houbraken J."/>
            <person name="Oakley B."/>
            <person name="Pocsi I."/>
            <person name="Scazzocchio C."/>
            <person name="Seiboth B."/>
            <person name="vanKuyk P.A."/>
            <person name="Wortman J."/>
            <person name="Dyer P.S."/>
            <person name="Grigoriev I.V."/>
        </authorList>
    </citation>
    <scope>NUCLEOTIDE SEQUENCE [LARGE SCALE GENOMIC DNA]</scope>
    <source>
        <strain evidence="3">CBS 583.65</strain>
    </source>
</reference>
<feature type="region of interest" description="Disordered" evidence="1">
    <location>
        <begin position="27"/>
        <end position="88"/>
    </location>
</feature>
<name>A0A1L9P7V2_ASPVE</name>
<dbReference type="OrthoDB" id="2130169at2759"/>
<dbReference type="AlphaFoldDB" id="A0A1L9P7V2"/>
<evidence type="ECO:0000256" key="1">
    <source>
        <dbReference type="SAM" id="MobiDB-lite"/>
    </source>
</evidence>
<feature type="compositionally biased region" description="Basic residues" evidence="1">
    <location>
        <begin position="32"/>
        <end position="49"/>
    </location>
</feature>
<dbReference type="InterPro" id="IPR021858">
    <property type="entry name" value="Fun_TF"/>
</dbReference>
<evidence type="ECO:0000313" key="3">
    <source>
        <dbReference type="Proteomes" id="UP000184073"/>
    </source>
</evidence>
<organism evidence="2 3">
    <name type="scientific">Aspergillus versicolor CBS 583.65</name>
    <dbReference type="NCBI Taxonomy" id="1036611"/>
    <lineage>
        <taxon>Eukaryota</taxon>
        <taxon>Fungi</taxon>
        <taxon>Dikarya</taxon>
        <taxon>Ascomycota</taxon>
        <taxon>Pezizomycotina</taxon>
        <taxon>Eurotiomycetes</taxon>
        <taxon>Eurotiomycetidae</taxon>
        <taxon>Eurotiales</taxon>
        <taxon>Aspergillaceae</taxon>
        <taxon>Aspergillus</taxon>
        <taxon>Aspergillus subgen. Nidulantes</taxon>
    </lineage>
</organism>
<accession>A0A1L9P7V2</accession>
<dbReference type="Proteomes" id="UP000184073">
    <property type="component" value="Unassembled WGS sequence"/>
</dbReference>
<dbReference type="PANTHER" id="PTHR37540">
    <property type="entry name" value="TRANSCRIPTION FACTOR (ACR-2), PUTATIVE-RELATED-RELATED"/>
    <property type="match status" value="1"/>
</dbReference>
<sequence>MASSNPAAKDSTAEFQFIAIQGPDDVKDRAQRRVARSHAVKQALGRKRKMQEESKDNFCPMSLKDRPKKPRKQGPVQQMNTGTPAGVPAGPLCRLSAGTLDPFQAFAVDMSRLQVLLGDYRARQAPEPVFSIAEELSFQDFKSVFRTGFGDPALLNAVMLSLAFAATGGSIDLECLGYQSQAISQIRQRMNRLGEAATETTIGTILLLAGVEARLGMKSQVQLHMGAVQGLLKMCRADGIYLTPGIKRAIFWQDLNSSILTGSRRIYDHTTFSELQWTRDSFIPHFFRLPIGFQTRSDLFTKEFIQVLEDLHALKCIRDVPHYTRGDPMLMSYINNHTASIQSRLMSLQDVSPVQECCCLAAYNCSVMLCCTLWCALVVPSHISSQLLVKLQQTSNDLVWDEHPELLVWLIYIGGAFAPAGTVRSEYVSLLRQMNSTRFRSLYRSWPELLDILKQFIWSDKAFLSPVKALWDEAIV</sequence>
<dbReference type="EMBL" id="KV878125">
    <property type="protein sequence ID" value="OJI97588.1"/>
    <property type="molecule type" value="Genomic_DNA"/>
</dbReference>
<dbReference type="VEuPathDB" id="FungiDB:ASPVEDRAFT_24531"/>
<protein>
    <recommendedName>
        <fullName evidence="4">Transcription factor domain-containing protein</fullName>
    </recommendedName>
</protein>
<gene>
    <name evidence="2" type="ORF">ASPVEDRAFT_24531</name>
</gene>
<dbReference type="Pfam" id="PF11951">
    <property type="entry name" value="Fungal_trans_2"/>
    <property type="match status" value="1"/>
</dbReference>
<proteinExistence type="predicted"/>
<evidence type="ECO:0008006" key="4">
    <source>
        <dbReference type="Google" id="ProtNLM"/>
    </source>
</evidence>
<dbReference type="GeneID" id="63725189"/>
<dbReference type="STRING" id="1036611.A0A1L9P7V2"/>
<keyword evidence="3" id="KW-1185">Reference proteome</keyword>
<dbReference type="RefSeq" id="XP_040663351.1">
    <property type="nucleotide sequence ID" value="XM_040809678.1"/>
</dbReference>